<dbReference type="AlphaFoldDB" id="A0A1X2E6E5"/>
<protein>
    <submittedName>
        <fullName evidence="2">Uncharacterized protein</fullName>
    </submittedName>
</protein>
<gene>
    <name evidence="2" type="ORF">AWC27_06140</name>
</gene>
<dbReference type="EMBL" id="LQPW01000134">
    <property type="protein sequence ID" value="ORW95985.1"/>
    <property type="molecule type" value="Genomic_DNA"/>
</dbReference>
<feature type="region of interest" description="Disordered" evidence="1">
    <location>
        <begin position="1"/>
        <end position="20"/>
    </location>
</feature>
<reference evidence="2 3" key="1">
    <citation type="submission" date="2016-01" db="EMBL/GenBank/DDBJ databases">
        <title>The new phylogeny of the genus Mycobacterium.</title>
        <authorList>
            <person name="Tarcisio F."/>
            <person name="Conor M."/>
            <person name="Antonella G."/>
            <person name="Elisabetta G."/>
            <person name="Giulia F.S."/>
            <person name="Sara T."/>
            <person name="Anna F."/>
            <person name="Clotilde B."/>
            <person name="Roberto B."/>
            <person name="Veronica D.S."/>
            <person name="Fabio R."/>
            <person name="Monica P."/>
            <person name="Olivier J."/>
            <person name="Enrico T."/>
            <person name="Nicola S."/>
        </authorList>
    </citation>
    <scope>NUCLEOTIDE SEQUENCE [LARGE SCALE GENOMIC DNA]</scope>
    <source>
        <strain evidence="2 3">DSM 44166</strain>
    </source>
</reference>
<evidence type="ECO:0000313" key="3">
    <source>
        <dbReference type="Proteomes" id="UP000193317"/>
    </source>
</evidence>
<name>A0A1X2E6E5_MYCSZ</name>
<keyword evidence="3" id="KW-1185">Reference proteome</keyword>
<proteinExistence type="predicted"/>
<feature type="compositionally biased region" description="Acidic residues" evidence="1">
    <location>
        <begin position="137"/>
        <end position="146"/>
    </location>
</feature>
<feature type="compositionally biased region" description="Pro residues" evidence="1">
    <location>
        <begin position="109"/>
        <end position="121"/>
    </location>
</feature>
<feature type="region of interest" description="Disordered" evidence="1">
    <location>
        <begin position="72"/>
        <end position="146"/>
    </location>
</feature>
<dbReference type="Proteomes" id="UP000193317">
    <property type="component" value="Unassembled WGS sequence"/>
</dbReference>
<evidence type="ECO:0000313" key="2">
    <source>
        <dbReference type="EMBL" id="ORW95985.1"/>
    </source>
</evidence>
<accession>A0A1X2E6E5</accession>
<organism evidence="2 3">
    <name type="scientific">Mycobacterium szulgai</name>
    <dbReference type="NCBI Taxonomy" id="1787"/>
    <lineage>
        <taxon>Bacteria</taxon>
        <taxon>Bacillati</taxon>
        <taxon>Actinomycetota</taxon>
        <taxon>Actinomycetes</taxon>
        <taxon>Mycobacteriales</taxon>
        <taxon>Mycobacteriaceae</taxon>
        <taxon>Mycobacterium</taxon>
    </lineage>
</organism>
<sequence length="146" mass="15793">MFRRNFEDPGSLVIGRTSDGAPALYDPKTNVLIIRDPKALDAGTVYRPKRFQAYVDDKVPIRVTSIPRGELQDAFPRAAGTTAPRPVEPPGRPAPVPVEPLPRGFGGGPLPPESIPHPVQPPHSHHGLPVFGKDELPDLDEFTGAQ</sequence>
<evidence type="ECO:0000256" key="1">
    <source>
        <dbReference type="SAM" id="MobiDB-lite"/>
    </source>
</evidence>
<comment type="caution">
    <text evidence="2">The sequence shown here is derived from an EMBL/GenBank/DDBJ whole genome shotgun (WGS) entry which is preliminary data.</text>
</comment>
<feature type="compositionally biased region" description="Pro residues" evidence="1">
    <location>
        <begin position="86"/>
        <end position="100"/>
    </location>
</feature>